<dbReference type="AlphaFoldDB" id="A0A9N8Q0P2"/>
<protein>
    <submittedName>
        <fullName evidence="2">Uncharacterized protein</fullName>
    </submittedName>
</protein>
<sequence length="129" mass="14478">MCTQSILGFHIDEFSIVLGSCSKSFDFMVFLTPRRRSRSSRASSSPRCRPVGCRTAGSRSRRQAWARCRGSRAAPRRETRRAPHRLLSGCRSICKYQLRVSTTRKPVQAPGLAAPPTRARACAPCLRWP</sequence>
<evidence type="ECO:0000256" key="1">
    <source>
        <dbReference type="SAM" id="MobiDB-lite"/>
    </source>
</evidence>
<dbReference type="EMBL" id="LR824016">
    <property type="protein sequence ID" value="CAD0201032.1"/>
    <property type="molecule type" value="Genomic_DNA"/>
</dbReference>
<organism evidence="2 3">
    <name type="scientific">Chrysodeixis includens</name>
    <name type="common">Soybean looper</name>
    <name type="synonym">Pseudoplusia includens</name>
    <dbReference type="NCBI Taxonomy" id="689277"/>
    <lineage>
        <taxon>Eukaryota</taxon>
        <taxon>Metazoa</taxon>
        <taxon>Ecdysozoa</taxon>
        <taxon>Arthropoda</taxon>
        <taxon>Hexapoda</taxon>
        <taxon>Insecta</taxon>
        <taxon>Pterygota</taxon>
        <taxon>Neoptera</taxon>
        <taxon>Endopterygota</taxon>
        <taxon>Lepidoptera</taxon>
        <taxon>Glossata</taxon>
        <taxon>Ditrysia</taxon>
        <taxon>Noctuoidea</taxon>
        <taxon>Noctuidae</taxon>
        <taxon>Plusiinae</taxon>
        <taxon>Chrysodeixis</taxon>
    </lineage>
</organism>
<keyword evidence="3" id="KW-1185">Reference proteome</keyword>
<evidence type="ECO:0000313" key="3">
    <source>
        <dbReference type="Proteomes" id="UP001154114"/>
    </source>
</evidence>
<name>A0A9N8Q0P2_CHRIL</name>
<evidence type="ECO:0000313" key="2">
    <source>
        <dbReference type="EMBL" id="CAD0201032.1"/>
    </source>
</evidence>
<feature type="compositionally biased region" description="Low complexity" evidence="1">
    <location>
        <begin position="40"/>
        <end position="50"/>
    </location>
</feature>
<feature type="region of interest" description="Disordered" evidence="1">
    <location>
        <begin position="34"/>
        <end position="55"/>
    </location>
</feature>
<gene>
    <name evidence="2" type="ORF">CINC_LOCUS2709</name>
</gene>
<reference evidence="2" key="1">
    <citation type="submission" date="2021-12" db="EMBL/GenBank/DDBJ databases">
        <authorList>
            <person name="King R."/>
        </authorList>
    </citation>
    <scope>NUCLEOTIDE SEQUENCE</scope>
</reference>
<proteinExistence type="predicted"/>
<dbReference type="Proteomes" id="UP001154114">
    <property type="component" value="Chromosome 13"/>
</dbReference>
<accession>A0A9N8Q0P2</accession>